<organism evidence="1 2">
    <name type="scientific">Cetraspora pellucida</name>
    <dbReference type="NCBI Taxonomy" id="1433469"/>
    <lineage>
        <taxon>Eukaryota</taxon>
        <taxon>Fungi</taxon>
        <taxon>Fungi incertae sedis</taxon>
        <taxon>Mucoromycota</taxon>
        <taxon>Glomeromycotina</taxon>
        <taxon>Glomeromycetes</taxon>
        <taxon>Diversisporales</taxon>
        <taxon>Gigasporaceae</taxon>
        <taxon>Cetraspora</taxon>
    </lineage>
</organism>
<keyword evidence="2" id="KW-1185">Reference proteome</keyword>
<evidence type="ECO:0000313" key="2">
    <source>
        <dbReference type="Proteomes" id="UP000789366"/>
    </source>
</evidence>
<accession>A0ACA9KWJ9</accession>
<reference evidence="1" key="1">
    <citation type="submission" date="2021-06" db="EMBL/GenBank/DDBJ databases">
        <authorList>
            <person name="Kallberg Y."/>
            <person name="Tangrot J."/>
            <person name="Rosling A."/>
        </authorList>
    </citation>
    <scope>NUCLEOTIDE SEQUENCE</scope>
    <source>
        <strain evidence="1">28 12/20/2015</strain>
    </source>
</reference>
<dbReference type="Proteomes" id="UP000789366">
    <property type="component" value="Unassembled WGS sequence"/>
</dbReference>
<sequence>MSRLNLIDFNKFLEGSHIKFIPNSLENFKSDFKFLSSNSYKVFLIKYNKFVIQRKITFSQTYSLNDFINELKQYQKVELHESILKVIGIFEQSNSETIFVHKGDIKINVFKCQNKCLDESKFTPYIDPQYLQSSKTYNLNKSSDIYSIGVLLWEISSRTIPFRSEFSDNSSLLLAIIIDRKRETAVLGTPKAYEKIYTKCWQHESLQRPSIQKVFNTLNSINFDDICKEENEVKYGMNRKHMSDKLMHYIEWRNETVKELKLISSIITSFKKTSSLSVIETLKEEIGNSQGNILDITSLPALNHFHGELRFLYGLNQLFISQFDKQGISETTTCSIIFHIESYISNHVTKPNVILKQYCNHKYRHYFTSIIGFFYEYGIGTDINHYMAYDMYSKAIKDVCVTISSDDQDYLSNNLLKENQRIGLISLGLLYKYGRGIEVNQLKAFRLFLKSISKGSLLGMCYVGDCYDDGHGVVQDKNIQL</sequence>
<dbReference type="EMBL" id="CAJVPW010001886">
    <property type="protein sequence ID" value="CAG8494222.1"/>
    <property type="molecule type" value="Genomic_DNA"/>
</dbReference>
<protein>
    <submittedName>
        <fullName evidence="1">479_t:CDS:1</fullName>
    </submittedName>
</protein>
<feature type="non-terminal residue" evidence="1">
    <location>
        <position position="481"/>
    </location>
</feature>
<evidence type="ECO:0000313" key="1">
    <source>
        <dbReference type="EMBL" id="CAG8494222.1"/>
    </source>
</evidence>
<gene>
    <name evidence="1" type="ORF">SPELUC_LOCUS2701</name>
</gene>
<comment type="caution">
    <text evidence="1">The sequence shown here is derived from an EMBL/GenBank/DDBJ whole genome shotgun (WGS) entry which is preliminary data.</text>
</comment>
<name>A0ACA9KWJ9_9GLOM</name>
<proteinExistence type="predicted"/>